<evidence type="ECO:0000313" key="3">
    <source>
        <dbReference type="Proteomes" id="UP000675781"/>
    </source>
</evidence>
<comment type="caution">
    <text evidence="2">The sequence shown here is derived from an EMBL/GenBank/DDBJ whole genome shotgun (WGS) entry which is preliminary data.</text>
</comment>
<proteinExistence type="predicted"/>
<name>A0A941IS14_9ACTN</name>
<organism evidence="2 3">
    <name type="scientific">Actinospica durhamensis</name>
    <dbReference type="NCBI Taxonomy" id="1508375"/>
    <lineage>
        <taxon>Bacteria</taxon>
        <taxon>Bacillati</taxon>
        <taxon>Actinomycetota</taxon>
        <taxon>Actinomycetes</taxon>
        <taxon>Catenulisporales</taxon>
        <taxon>Actinospicaceae</taxon>
        <taxon>Actinospica</taxon>
    </lineage>
</organism>
<feature type="compositionally biased region" description="Low complexity" evidence="1">
    <location>
        <begin position="54"/>
        <end position="68"/>
    </location>
</feature>
<reference evidence="2" key="1">
    <citation type="submission" date="2021-04" db="EMBL/GenBank/DDBJ databases">
        <title>Genome based classification of Actinospica acidithermotolerans sp. nov., an actinobacterium isolated from an Indonesian hot spring.</title>
        <authorList>
            <person name="Kusuma A.B."/>
            <person name="Putra K.E."/>
            <person name="Nafisah S."/>
            <person name="Loh J."/>
            <person name="Nouioui I."/>
            <person name="Goodfellow M."/>
        </authorList>
    </citation>
    <scope>NUCLEOTIDE SEQUENCE</scope>
    <source>
        <strain evidence="2">CSCA 57</strain>
    </source>
</reference>
<feature type="region of interest" description="Disordered" evidence="1">
    <location>
        <begin position="54"/>
        <end position="74"/>
    </location>
</feature>
<dbReference type="AlphaFoldDB" id="A0A941IS14"/>
<evidence type="ECO:0000313" key="2">
    <source>
        <dbReference type="EMBL" id="MBR7835902.1"/>
    </source>
</evidence>
<accession>A0A941IS14</accession>
<feature type="non-terminal residue" evidence="2">
    <location>
        <position position="74"/>
    </location>
</feature>
<evidence type="ECO:0000256" key="1">
    <source>
        <dbReference type="SAM" id="MobiDB-lite"/>
    </source>
</evidence>
<sequence>MDVENIDALSPAELDALLERALDPQVPVELLYAVLERIDRLEREAAAARVPQAEALALPGPGPAGADAPPYPPA</sequence>
<dbReference type="Proteomes" id="UP000675781">
    <property type="component" value="Unassembled WGS sequence"/>
</dbReference>
<gene>
    <name evidence="2" type="ORF">KDL01_21690</name>
</gene>
<keyword evidence="3" id="KW-1185">Reference proteome</keyword>
<protein>
    <submittedName>
        <fullName evidence="2">Uncharacterized protein</fullName>
    </submittedName>
</protein>
<dbReference type="EMBL" id="JAGSOG010000114">
    <property type="protein sequence ID" value="MBR7835902.1"/>
    <property type="molecule type" value="Genomic_DNA"/>
</dbReference>